<proteinExistence type="predicted"/>
<evidence type="ECO:0000313" key="2">
    <source>
        <dbReference type="Proteomes" id="UP001419268"/>
    </source>
</evidence>
<dbReference type="EMBL" id="JBBNAG010000011">
    <property type="protein sequence ID" value="KAK9094484.1"/>
    <property type="molecule type" value="Genomic_DNA"/>
</dbReference>
<protein>
    <submittedName>
        <fullName evidence="1">Uncharacterized protein</fullName>
    </submittedName>
</protein>
<name>A0AAP0HPU8_9MAGN</name>
<organism evidence="1 2">
    <name type="scientific">Stephania cephalantha</name>
    <dbReference type="NCBI Taxonomy" id="152367"/>
    <lineage>
        <taxon>Eukaryota</taxon>
        <taxon>Viridiplantae</taxon>
        <taxon>Streptophyta</taxon>
        <taxon>Embryophyta</taxon>
        <taxon>Tracheophyta</taxon>
        <taxon>Spermatophyta</taxon>
        <taxon>Magnoliopsida</taxon>
        <taxon>Ranunculales</taxon>
        <taxon>Menispermaceae</taxon>
        <taxon>Menispermoideae</taxon>
        <taxon>Cissampelideae</taxon>
        <taxon>Stephania</taxon>
    </lineage>
</organism>
<sequence length="181" mass="21035">MPSSWPSSRGGRLYRSCLDQLLDGFRVPGYVEAYGVCADVSHPTDAYHYYSEYENYSECLFYEKFYQDNLRYQENMEQHRQAVNSSFQNMGTLISQINISLDNLINEEKFPIHVHHDQEKNASAITLRGVEQDEYWSELENEVEISPSKPKVIAAEVNEEKIEKKIGVTLERPEVLEEESN</sequence>
<reference evidence="1 2" key="1">
    <citation type="submission" date="2024-01" db="EMBL/GenBank/DDBJ databases">
        <title>Genome assemblies of Stephania.</title>
        <authorList>
            <person name="Yang L."/>
        </authorList>
    </citation>
    <scope>NUCLEOTIDE SEQUENCE [LARGE SCALE GENOMIC DNA]</scope>
    <source>
        <strain evidence="1">JXDWG</strain>
        <tissue evidence="1">Leaf</tissue>
    </source>
</reference>
<dbReference type="AlphaFoldDB" id="A0AAP0HPU8"/>
<keyword evidence="2" id="KW-1185">Reference proteome</keyword>
<comment type="caution">
    <text evidence="1">The sequence shown here is derived from an EMBL/GenBank/DDBJ whole genome shotgun (WGS) entry which is preliminary data.</text>
</comment>
<evidence type="ECO:0000313" key="1">
    <source>
        <dbReference type="EMBL" id="KAK9094484.1"/>
    </source>
</evidence>
<accession>A0AAP0HPU8</accession>
<gene>
    <name evidence="1" type="ORF">Scep_025953</name>
</gene>
<dbReference type="Proteomes" id="UP001419268">
    <property type="component" value="Unassembled WGS sequence"/>
</dbReference>